<dbReference type="EMBL" id="JAMFLX010000043">
    <property type="protein sequence ID" value="MCL6272058.1"/>
    <property type="molecule type" value="Genomic_DNA"/>
</dbReference>
<proteinExistence type="predicted"/>
<feature type="transmembrane region" description="Helical" evidence="1">
    <location>
        <begin position="6"/>
        <end position="24"/>
    </location>
</feature>
<keyword evidence="1" id="KW-0472">Membrane</keyword>
<keyword evidence="3" id="KW-1185">Reference proteome</keyword>
<comment type="caution">
    <text evidence="2">The sequence shown here is derived from an EMBL/GenBank/DDBJ whole genome shotgun (WGS) entry which is preliminary data.</text>
</comment>
<accession>A0ABT0PL13</accession>
<evidence type="ECO:0000313" key="2">
    <source>
        <dbReference type="EMBL" id="MCL6272058.1"/>
    </source>
</evidence>
<dbReference type="Proteomes" id="UP001203338">
    <property type="component" value="Unassembled WGS sequence"/>
</dbReference>
<evidence type="ECO:0000313" key="3">
    <source>
        <dbReference type="Proteomes" id="UP001203338"/>
    </source>
</evidence>
<evidence type="ECO:0000256" key="1">
    <source>
        <dbReference type="SAM" id="Phobius"/>
    </source>
</evidence>
<keyword evidence="1" id="KW-0812">Transmembrane</keyword>
<sequence>MSVLPYLTMLGSILAFLFGVWKYLDTKKAEERNKRFEQFRQVFVWFSGRDEKGEALTAVQQAVATYQLSEFPEYKEMSLPIIEELLEKTIDEDPQSLFRKALLHVHEQLSSE</sequence>
<keyword evidence="1" id="KW-1133">Transmembrane helix</keyword>
<organism evidence="2 3">
    <name type="scientific">Parendozoicomonas callyspongiae</name>
    <dbReference type="NCBI Taxonomy" id="2942213"/>
    <lineage>
        <taxon>Bacteria</taxon>
        <taxon>Pseudomonadati</taxon>
        <taxon>Pseudomonadota</taxon>
        <taxon>Gammaproteobacteria</taxon>
        <taxon>Oceanospirillales</taxon>
        <taxon>Endozoicomonadaceae</taxon>
        <taxon>Parendozoicomonas</taxon>
    </lineage>
</organism>
<dbReference type="RefSeq" id="WP_249701737.1">
    <property type="nucleotide sequence ID" value="NZ_JAMFLX010000043.1"/>
</dbReference>
<name>A0ABT0PL13_9GAMM</name>
<reference evidence="2 3" key="1">
    <citation type="submission" date="2022-05" db="EMBL/GenBank/DDBJ databases">
        <authorList>
            <person name="Park J.-S."/>
        </authorList>
    </citation>
    <scope>NUCLEOTIDE SEQUENCE [LARGE SCALE GENOMIC DNA]</scope>
    <source>
        <strain evidence="2 3">2012CJ34-2</strain>
    </source>
</reference>
<protein>
    <submittedName>
        <fullName evidence="2">Uncharacterized protein</fullName>
    </submittedName>
</protein>
<gene>
    <name evidence="2" type="ORF">M3P05_19225</name>
</gene>